<feature type="region of interest" description="Disordered" evidence="1">
    <location>
        <begin position="176"/>
        <end position="230"/>
    </location>
</feature>
<dbReference type="OrthoDB" id="6508726at2759"/>
<gene>
    <name evidence="3" type="primary">LOC106172043</name>
</gene>
<feature type="compositionally biased region" description="Basic and acidic residues" evidence="1">
    <location>
        <begin position="180"/>
        <end position="200"/>
    </location>
</feature>
<dbReference type="GeneID" id="106172043"/>
<dbReference type="InterPro" id="IPR039499">
    <property type="entry name" value="LURA1/LRA25"/>
</dbReference>
<evidence type="ECO:0000313" key="3">
    <source>
        <dbReference type="RefSeq" id="XP_013408078.1"/>
    </source>
</evidence>
<proteinExistence type="predicted"/>
<name>A0A1S3JCM8_LINAN</name>
<dbReference type="KEGG" id="lak:106172043"/>
<organism evidence="2 3">
    <name type="scientific">Lingula anatina</name>
    <name type="common">Brachiopod</name>
    <name type="synonym">Lingula unguis</name>
    <dbReference type="NCBI Taxonomy" id="7574"/>
    <lineage>
        <taxon>Eukaryota</taxon>
        <taxon>Metazoa</taxon>
        <taxon>Spiralia</taxon>
        <taxon>Lophotrochozoa</taxon>
        <taxon>Brachiopoda</taxon>
        <taxon>Linguliformea</taxon>
        <taxon>Lingulata</taxon>
        <taxon>Lingulida</taxon>
        <taxon>Linguloidea</taxon>
        <taxon>Lingulidae</taxon>
        <taxon>Lingula</taxon>
    </lineage>
</organism>
<dbReference type="OMA" id="ACREFYI"/>
<protein>
    <submittedName>
        <fullName evidence="3">Uncharacterized protein LOC106172043</fullName>
    </submittedName>
</protein>
<dbReference type="AlphaFoldDB" id="A0A1S3JCM8"/>
<dbReference type="RefSeq" id="XP_013408078.1">
    <property type="nucleotide sequence ID" value="XM_013552624.1"/>
</dbReference>
<dbReference type="Proteomes" id="UP000085678">
    <property type="component" value="Unplaced"/>
</dbReference>
<sequence length="230" mass="25982">MAKTMPVFRYSVSGEEEVDSYTASIELSNTCRQVYLDRRKNADIARKRLNLERNTDENYNNRKKTTIDHKMELLRKEMSSLIDQDLALMKQLLTLNETIEDLKWQRRYASKNSFDSSSYLVDVSCSCEDLNETEDLDEDDWQLSASSPPCLSLVKNSRTKNVLLAKAENVSSKTSCSVHAKKDSVSKSEDKSRKHADSDLRSSSVSLKTSHGEQSSVDSGIHEPDTVSVA</sequence>
<keyword evidence="2" id="KW-1185">Reference proteome</keyword>
<reference evidence="3" key="1">
    <citation type="submission" date="2025-08" db="UniProtKB">
        <authorList>
            <consortium name="RefSeq"/>
        </authorList>
    </citation>
    <scope>IDENTIFICATION</scope>
    <source>
        <tissue evidence="3">Gonads</tissue>
    </source>
</reference>
<evidence type="ECO:0000313" key="2">
    <source>
        <dbReference type="Proteomes" id="UP000085678"/>
    </source>
</evidence>
<feature type="compositionally biased region" description="Basic and acidic residues" evidence="1">
    <location>
        <begin position="220"/>
        <end position="230"/>
    </location>
</feature>
<evidence type="ECO:0000256" key="1">
    <source>
        <dbReference type="SAM" id="MobiDB-lite"/>
    </source>
</evidence>
<feature type="compositionally biased region" description="Polar residues" evidence="1">
    <location>
        <begin position="201"/>
        <end position="218"/>
    </location>
</feature>
<dbReference type="InParanoid" id="A0A1S3JCM8"/>
<accession>A0A1S3JCM8</accession>
<dbReference type="Pfam" id="PF14854">
    <property type="entry name" value="LURAP"/>
    <property type="match status" value="1"/>
</dbReference>